<feature type="compositionally biased region" description="Pro residues" evidence="1">
    <location>
        <begin position="154"/>
        <end position="183"/>
    </location>
</feature>
<dbReference type="Ensembl" id="ENSSFAT00005039275.1">
    <property type="protein sequence ID" value="ENSSFAP00005037869.1"/>
    <property type="gene ID" value="ENSSFAG00005019037.1"/>
</dbReference>
<keyword evidence="3" id="KW-1185">Reference proteome</keyword>
<evidence type="ECO:0000256" key="1">
    <source>
        <dbReference type="SAM" id="MobiDB-lite"/>
    </source>
</evidence>
<accession>A0A672I9L3</accession>
<evidence type="ECO:0008006" key="4">
    <source>
        <dbReference type="Google" id="ProtNLM"/>
    </source>
</evidence>
<feature type="compositionally biased region" description="Gly residues" evidence="1">
    <location>
        <begin position="240"/>
        <end position="251"/>
    </location>
</feature>
<organism evidence="2 3">
    <name type="scientific">Salarias fasciatus</name>
    <name type="common">Jewelled blenny</name>
    <name type="synonym">Blennius fasciatus</name>
    <dbReference type="NCBI Taxonomy" id="181472"/>
    <lineage>
        <taxon>Eukaryota</taxon>
        <taxon>Metazoa</taxon>
        <taxon>Chordata</taxon>
        <taxon>Craniata</taxon>
        <taxon>Vertebrata</taxon>
        <taxon>Euteleostomi</taxon>
        <taxon>Actinopterygii</taxon>
        <taxon>Neopterygii</taxon>
        <taxon>Teleostei</taxon>
        <taxon>Neoteleostei</taxon>
        <taxon>Acanthomorphata</taxon>
        <taxon>Ovalentaria</taxon>
        <taxon>Blenniimorphae</taxon>
        <taxon>Blenniiformes</taxon>
        <taxon>Blennioidei</taxon>
        <taxon>Blenniidae</taxon>
        <taxon>Salariinae</taxon>
        <taxon>Salarias</taxon>
    </lineage>
</organism>
<dbReference type="Proteomes" id="UP000472267">
    <property type="component" value="Chromosome 20"/>
</dbReference>
<feature type="compositionally biased region" description="Gly residues" evidence="1">
    <location>
        <begin position="36"/>
        <end position="48"/>
    </location>
</feature>
<dbReference type="PANTHER" id="PTHR16093">
    <property type="entry name" value="COILED-COIL DOMAIN-CONTAINING PROTEIN 120 FAMILY MEMBER"/>
    <property type="match status" value="1"/>
</dbReference>
<evidence type="ECO:0000313" key="2">
    <source>
        <dbReference type="Ensembl" id="ENSSFAP00005037869.1"/>
    </source>
</evidence>
<reference evidence="2" key="2">
    <citation type="submission" date="2025-08" db="UniProtKB">
        <authorList>
            <consortium name="Ensembl"/>
        </authorList>
    </citation>
    <scope>IDENTIFICATION</scope>
</reference>
<evidence type="ECO:0000313" key="3">
    <source>
        <dbReference type="Proteomes" id="UP000472267"/>
    </source>
</evidence>
<reference evidence="2" key="1">
    <citation type="submission" date="2019-06" db="EMBL/GenBank/DDBJ databases">
        <authorList>
            <consortium name="Wellcome Sanger Institute Data Sharing"/>
        </authorList>
    </citation>
    <scope>NUCLEOTIDE SEQUENCE [LARGE SCALE GENOMIC DNA]</scope>
</reference>
<dbReference type="OMA" id="THAYIWR"/>
<feature type="region of interest" description="Disordered" evidence="1">
    <location>
        <begin position="239"/>
        <end position="332"/>
    </location>
</feature>
<name>A0A672I9L3_SALFA</name>
<dbReference type="PANTHER" id="PTHR16093:SF5">
    <property type="entry name" value="COILED-COIL DOMAIN-CONTAINING PROTEIN 120"/>
    <property type="match status" value="1"/>
</dbReference>
<reference evidence="2" key="3">
    <citation type="submission" date="2025-09" db="UniProtKB">
        <authorList>
            <consortium name="Ensembl"/>
        </authorList>
    </citation>
    <scope>IDENTIFICATION</scope>
</reference>
<feature type="compositionally biased region" description="Gly residues" evidence="1">
    <location>
        <begin position="7"/>
        <end position="16"/>
    </location>
</feature>
<dbReference type="AlphaFoldDB" id="A0A672I9L3"/>
<dbReference type="InterPro" id="IPR043447">
    <property type="entry name" value="CCDC120/INAVA"/>
</dbReference>
<feature type="region of interest" description="Disordered" evidence="1">
    <location>
        <begin position="1"/>
        <end position="48"/>
    </location>
</feature>
<proteinExistence type="predicted"/>
<protein>
    <recommendedName>
        <fullName evidence="4">Coiled-coil domain containing 120</fullName>
    </recommendedName>
</protein>
<feature type="compositionally biased region" description="Low complexity" evidence="1">
    <location>
        <begin position="144"/>
        <end position="153"/>
    </location>
</feature>
<feature type="region of interest" description="Disordered" evidence="1">
    <location>
        <begin position="121"/>
        <end position="197"/>
    </location>
</feature>
<sequence length="332" mass="33941">RLKRRGGPGGAGGAGGAARRSSNSSDGLLDPEAPPEGGGVAERGAGSRGGFWSCEAEARLRAGGGGGRRGGRGGAAYGELLPDSVWGKRQQAPPGPANRVAAAAALQRPLLRLLQPAALVRSPAHLPPPRRPAAGQGDRTKSCGPFPAGAAGPEPDPQPPLCPPSSRTPPHLLPPRPPQPPPGQDAQLEDATRSLHKALALEGLRDWYLRNTLGPSHQNQANAKAAPGAAISTAAAMNGGVKGGVAGGGGALQRRRTTHGAIPQPTYQTEAGPRHPAPRHKQTLPHSATFHGHPLNGRSVDGHLYPDPSPSRTQEVPIRDPLADQPSPGTLV</sequence>
<dbReference type="InParanoid" id="A0A672I9L3"/>